<feature type="region of interest" description="Disordered" evidence="1">
    <location>
        <begin position="174"/>
        <end position="203"/>
    </location>
</feature>
<gene>
    <name evidence="3" type="ORF">B0H16DRAFT_1295596</name>
</gene>
<feature type="compositionally biased region" description="Low complexity" evidence="1">
    <location>
        <begin position="174"/>
        <end position="191"/>
    </location>
</feature>
<evidence type="ECO:0000256" key="2">
    <source>
        <dbReference type="SAM" id="SignalP"/>
    </source>
</evidence>
<dbReference type="AlphaFoldDB" id="A0AAD7P3F4"/>
<evidence type="ECO:0000256" key="1">
    <source>
        <dbReference type="SAM" id="MobiDB-lite"/>
    </source>
</evidence>
<protein>
    <submittedName>
        <fullName evidence="3">Uncharacterized protein</fullName>
    </submittedName>
</protein>
<keyword evidence="2" id="KW-0732">Signal</keyword>
<proteinExistence type="predicted"/>
<feature type="signal peptide" evidence="2">
    <location>
        <begin position="1"/>
        <end position="26"/>
    </location>
</feature>
<evidence type="ECO:0000313" key="4">
    <source>
        <dbReference type="Proteomes" id="UP001215598"/>
    </source>
</evidence>
<keyword evidence="4" id="KW-1185">Reference proteome</keyword>
<reference evidence="3" key="1">
    <citation type="submission" date="2023-03" db="EMBL/GenBank/DDBJ databases">
        <title>Massive genome expansion in bonnet fungi (Mycena s.s.) driven by repeated elements and novel gene families across ecological guilds.</title>
        <authorList>
            <consortium name="Lawrence Berkeley National Laboratory"/>
            <person name="Harder C.B."/>
            <person name="Miyauchi S."/>
            <person name="Viragh M."/>
            <person name="Kuo A."/>
            <person name="Thoen E."/>
            <person name="Andreopoulos B."/>
            <person name="Lu D."/>
            <person name="Skrede I."/>
            <person name="Drula E."/>
            <person name="Henrissat B."/>
            <person name="Morin E."/>
            <person name="Kohler A."/>
            <person name="Barry K."/>
            <person name="LaButti K."/>
            <person name="Morin E."/>
            <person name="Salamov A."/>
            <person name="Lipzen A."/>
            <person name="Mereny Z."/>
            <person name="Hegedus B."/>
            <person name="Baldrian P."/>
            <person name="Stursova M."/>
            <person name="Weitz H."/>
            <person name="Taylor A."/>
            <person name="Grigoriev I.V."/>
            <person name="Nagy L.G."/>
            <person name="Martin F."/>
            <person name="Kauserud H."/>
        </authorList>
    </citation>
    <scope>NUCLEOTIDE SEQUENCE</scope>
    <source>
        <strain evidence="3">CBHHK182m</strain>
    </source>
</reference>
<dbReference type="Proteomes" id="UP001215598">
    <property type="component" value="Unassembled WGS sequence"/>
</dbReference>
<evidence type="ECO:0000313" key="3">
    <source>
        <dbReference type="EMBL" id="KAJ7786102.1"/>
    </source>
</evidence>
<accession>A0AAD7P3F4</accession>
<name>A0AAD7P3F4_9AGAR</name>
<dbReference type="EMBL" id="JARKIB010000001">
    <property type="protein sequence ID" value="KAJ7786102.1"/>
    <property type="molecule type" value="Genomic_DNA"/>
</dbReference>
<comment type="caution">
    <text evidence="3">The sequence shown here is derived from an EMBL/GenBank/DDBJ whole genome shotgun (WGS) entry which is preliminary data.</text>
</comment>
<sequence>MVLVHWRRRFIFSVITFVALFSNTAAQYSLINGQGYTAGLAIIDAPNPNSPAHAGSPLPIAIDVSGNGKLPPAASLPDSNSSTGFQSLEIYLVSATTNINITVSSGPGLLANESGSTVKHVNWPVPTCLPAGNYNLTFYEASRFQGQGVFAITPIPVPVLNPSPSGQCSDLNALQAQPQSSSPLSQSPFAPNSTLPVTGSSGTTAMGSSPVTILTSSAMVLELLSLRTFLGRRSVFYLIAVAAVLSTVTAQQTYTNGLAVIDSPSPNKFV</sequence>
<feature type="chain" id="PRO_5042099666" evidence="2">
    <location>
        <begin position="27"/>
        <end position="270"/>
    </location>
</feature>
<organism evidence="3 4">
    <name type="scientific">Mycena metata</name>
    <dbReference type="NCBI Taxonomy" id="1033252"/>
    <lineage>
        <taxon>Eukaryota</taxon>
        <taxon>Fungi</taxon>
        <taxon>Dikarya</taxon>
        <taxon>Basidiomycota</taxon>
        <taxon>Agaricomycotina</taxon>
        <taxon>Agaricomycetes</taxon>
        <taxon>Agaricomycetidae</taxon>
        <taxon>Agaricales</taxon>
        <taxon>Marasmiineae</taxon>
        <taxon>Mycenaceae</taxon>
        <taxon>Mycena</taxon>
    </lineage>
</organism>